<dbReference type="GO" id="GO:0003676">
    <property type="term" value="F:nucleic acid binding"/>
    <property type="evidence" value="ECO:0007669"/>
    <property type="project" value="InterPro"/>
</dbReference>
<evidence type="ECO:0000259" key="1">
    <source>
        <dbReference type="Pfam" id="PF13456"/>
    </source>
</evidence>
<evidence type="ECO:0000313" key="3">
    <source>
        <dbReference type="EMBL" id="CDY34632.1"/>
    </source>
</evidence>
<keyword evidence="4" id="KW-1185">Reference proteome</keyword>
<dbReference type="InterPro" id="IPR044730">
    <property type="entry name" value="RNase_H-like_dom_plant"/>
</dbReference>
<feature type="domain" description="RNase H type-1" evidence="1">
    <location>
        <begin position="46"/>
        <end position="134"/>
    </location>
</feature>
<dbReference type="InterPro" id="IPR002156">
    <property type="entry name" value="RNaseH_domain"/>
</dbReference>
<dbReference type="Proteomes" id="UP000028999">
    <property type="component" value="Unassembled WGS sequence"/>
</dbReference>
<dbReference type="Pfam" id="PF13456">
    <property type="entry name" value="RVT_3"/>
    <property type="match status" value="1"/>
</dbReference>
<dbReference type="PaxDb" id="3708-A0A078HAB9"/>
<reference evidence="3 4" key="1">
    <citation type="journal article" date="2014" name="Science">
        <title>Plant genetics. Early allopolyploid evolution in the post-Neolithic Brassica napus oilseed genome.</title>
        <authorList>
            <person name="Chalhoub B."/>
            <person name="Denoeud F."/>
            <person name="Liu S."/>
            <person name="Parkin I.A."/>
            <person name="Tang H."/>
            <person name="Wang X."/>
            <person name="Chiquet J."/>
            <person name="Belcram H."/>
            <person name="Tong C."/>
            <person name="Samans B."/>
            <person name="Correa M."/>
            <person name="Da Silva C."/>
            <person name="Just J."/>
            <person name="Falentin C."/>
            <person name="Koh C.S."/>
            <person name="Le Clainche I."/>
            <person name="Bernard M."/>
            <person name="Bento P."/>
            <person name="Noel B."/>
            <person name="Labadie K."/>
            <person name="Alberti A."/>
            <person name="Charles M."/>
            <person name="Arnaud D."/>
            <person name="Guo H."/>
            <person name="Daviaud C."/>
            <person name="Alamery S."/>
            <person name="Jabbari K."/>
            <person name="Zhao M."/>
            <person name="Edger P.P."/>
            <person name="Chelaifa H."/>
            <person name="Tack D."/>
            <person name="Lassalle G."/>
            <person name="Mestiri I."/>
            <person name="Schnel N."/>
            <person name="Le Paslier M.C."/>
            <person name="Fan G."/>
            <person name="Renault V."/>
            <person name="Bayer P.E."/>
            <person name="Golicz A.A."/>
            <person name="Manoli S."/>
            <person name="Lee T.H."/>
            <person name="Thi V.H."/>
            <person name="Chalabi S."/>
            <person name="Hu Q."/>
            <person name="Fan C."/>
            <person name="Tollenaere R."/>
            <person name="Lu Y."/>
            <person name="Battail C."/>
            <person name="Shen J."/>
            <person name="Sidebottom C.H."/>
            <person name="Wang X."/>
            <person name="Canaguier A."/>
            <person name="Chauveau A."/>
            <person name="Berard A."/>
            <person name="Deniot G."/>
            <person name="Guan M."/>
            <person name="Liu Z."/>
            <person name="Sun F."/>
            <person name="Lim Y.P."/>
            <person name="Lyons E."/>
            <person name="Town C.D."/>
            <person name="Bancroft I."/>
            <person name="Wang X."/>
            <person name="Meng J."/>
            <person name="Ma J."/>
            <person name="Pires J.C."/>
            <person name="King G.J."/>
            <person name="Brunel D."/>
            <person name="Delourme R."/>
            <person name="Renard M."/>
            <person name="Aury J.M."/>
            <person name="Adams K.L."/>
            <person name="Batley J."/>
            <person name="Snowdon R.J."/>
            <person name="Tost J."/>
            <person name="Edwards D."/>
            <person name="Zhou Y."/>
            <person name="Hua W."/>
            <person name="Sharpe A.G."/>
            <person name="Paterson A.H."/>
            <person name="Guan C."/>
            <person name="Wincker P."/>
        </authorList>
    </citation>
    <scope>NUCLEOTIDE SEQUENCE [LARGE SCALE GENOMIC DNA]</scope>
    <source>
        <strain evidence="4">cv. Darmor-bzh</strain>
    </source>
</reference>
<evidence type="ECO:0000313" key="2">
    <source>
        <dbReference type="EMBL" id="CAF2115845.1"/>
    </source>
</evidence>
<dbReference type="PANTHER" id="PTHR47074:SF49">
    <property type="entry name" value="POLYNUCLEOTIDYL TRANSFERASE, RIBONUCLEASE H-LIKE SUPERFAMILY PROTEIN"/>
    <property type="match status" value="1"/>
</dbReference>
<dbReference type="InterPro" id="IPR052929">
    <property type="entry name" value="RNase_H-like_EbsB-rel"/>
</dbReference>
<dbReference type="Gramene" id="CDY34632">
    <property type="protein sequence ID" value="CDY34632"/>
    <property type="gene ID" value="GSBRNA2T00057085001"/>
</dbReference>
<dbReference type="AlphaFoldDB" id="A0A078HAB9"/>
<sequence>MQIGFKHQQEETPWYKIFRNAARSRVGLAWILKGSLSQDVRRDAMVHNFVNSPLVGEALAVREGFYTAANQGISNLWIGSDNLTLIGAMTNKTQRKELLGIIKDIHNLSSSVFVSVDFFHVHRENNEEADALTKAILRNSIM</sequence>
<protein>
    <submittedName>
        <fullName evidence="2">(rape) hypothetical protein</fullName>
    </submittedName>
    <submittedName>
        <fullName evidence="3">BnaC08g41910D protein</fullName>
    </submittedName>
</protein>
<evidence type="ECO:0000313" key="4">
    <source>
        <dbReference type="Proteomes" id="UP000028999"/>
    </source>
</evidence>
<dbReference type="Gene3D" id="3.30.420.10">
    <property type="entry name" value="Ribonuclease H-like superfamily/Ribonuclease H"/>
    <property type="match status" value="1"/>
</dbReference>
<gene>
    <name evidence="3" type="primary">BnaC08g41910D</name>
    <name evidence="2" type="ORF">DARMORV10_C08P48040.1</name>
    <name evidence="3" type="ORF">GSBRNA2T00057085001</name>
</gene>
<dbReference type="SUPFAM" id="SSF53098">
    <property type="entry name" value="Ribonuclease H-like"/>
    <property type="match status" value="1"/>
</dbReference>
<dbReference type="PANTHER" id="PTHR47074">
    <property type="entry name" value="BNAC02G40300D PROTEIN"/>
    <property type="match status" value="1"/>
</dbReference>
<dbReference type="CDD" id="cd06222">
    <property type="entry name" value="RNase_H_like"/>
    <property type="match status" value="1"/>
</dbReference>
<accession>A0A078HAB9</accession>
<dbReference type="InterPro" id="IPR012337">
    <property type="entry name" value="RNaseH-like_sf"/>
</dbReference>
<reference evidence="2" key="3">
    <citation type="submission" date="2021-01" db="EMBL/GenBank/DDBJ databases">
        <authorList>
            <consortium name="Genoscope - CEA"/>
            <person name="William W."/>
        </authorList>
    </citation>
    <scope>NUCLEOTIDE SEQUENCE</scope>
</reference>
<reference evidence="3" key="2">
    <citation type="submission" date="2014-06" db="EMBL/GenBank/DDBJ databases">
        <authorList>
            <person name="Genoscope - CEA"/>
        </authorList>
    </citation>
    <scope>NUCLEOTIDE SEQUENCE</scope>
</reference>
<dbReference type="EMBL" id="HG994372">
    <property type="protein sequence ID" value="CAF2115845.1"/>
    <property type="molecule type" value="Genomic_DNA"/>
</dbReference>
<proteinExistence type="predicted"/>
<dbReference type="EMBL" id="LK032338">
    <property type="protein sequence ID" value="CDY34632.1"/>
    <property type="molecule type" value="Genomic_DNA"/>
</dbReference>
<name>A0A078HAB9_BRANA</name>
<dbReference type="Proteomes" id="UP001295469">
    <property type="component" value="Chromosome C08"/>
</dbReference>
<dbReference type="InterPro" id="IPR036397">
    <property type="entry name" value="RNaseH_sf"/>
</dbReference>
<organism evidence="3 4">
    <name type="scientific">Brassica napus</name>
    <name type="common">Rape</name>
    <dbReference type="NCBI Taxonomy" id="3708"/>
    <lineage>
        <taxon>Eukaryota</taxon>
        <taxon>Viridiplantae</taxon>
        <taxon>Streptophyta</taxon>
        <taxon>Embryophyta</taxon>
        <taxon>Tracheophyta</taxon>
        <taxon>Spermatophyta</taxon>
        <taxon>Magnoliopsida</taxon>
        <taxon>eudicotyledons</taxon>
        <taxon>Gunneridae</taxon>
        <taxon>Pentapetalae</taxon>
        <taxon>rosids</taxon>
        <taxon>malvids</taxon>
        <taxon>Brassicales</taxon>
        <taxon>Brassicaceae</taxon>
        <taxon>Brassiceae</taxon>
        <taxon>Brassica</taxon>
    </lineage>
</organism>
<dbReference type="GO" id="GO:0004523">
    <property type="term" value="F:RNA-DNA hybrid ribonuclease activity"/>
    <property type="evidence" value="ECO:0007669"/>
    <property type="project" value="InterPro"/>
</dbReference>